<dbReference type="Proteomes" id="UP000184550">
    <property type="component" value="Unassembled WGS sequence"/>
</dbReference>
<evidence type="ECO:0000313" key="2">
    <source>
        <dbReference type="Proteomes" id="UP000184550"/>
    </source>
</evidence>
<gene>
    <name evidence="1" type="ORF">PL8927_140174</name>
</gene>
<organism evidence="1 2">
    <name type="scientific">Planktothrix serta PCC 8927</name>
    <dbReference type="NCBI Taxonomy" id="671068"/>
    <lineage>
        <taxon>Bacteria</taxon>
        <taxon>Bacillati</taxon>
        <taxon>Cyanobacteriota</taxon>
        <taxon>Cyanophyceae</taxon>
        <taxon>Oscillatoriophycideae</taxon>
        <taxon>Oscillatoriales</taxon>
        <taxon>Microcoleaceae</taxon>
        <taxon>Planktothrix</taxon>
    </lineage>
</organism>
<name>A0A7Z9DXN1_9CYAN</name>
<sequence>MNLNMMLESPKMLLNFQKKAYDSWVANFGFNPNSVNPFDWAEKTLTLQQDLIQESLKETLKAQEVISQTAILTQQQLWDNYFGTLQKMGIEVIR</sequence>
<proteinExistence type="predicted"/>
<accession>A0A7Z9DXN1</accession>
<keyword evidence="2" id="KW-1185">Reference proteome</keyword>
<dbReference type="EMBL" id="CZCU02000046">
    <property type="protein sequence ID" value="VXD11530.1"/>
    <property type="molecule type" value="Genomic_DNA"/>
</dbReference>
<evidence type="ECO:0008006" key="3">
    <source>
        <dbReference type="Google" id="ProtNLM"/>
    </source>
</evidence>
<evidence type="ECO:0000313" key="1">
    <source>
        <dbReference type="EMBL" id="VXD11530.1"/>
    </source>
</evidence>
<protein>
    <recommendedName>
        <fullName evidence="3">Thylakoid-associated protein</fullName>
    </recommendedName>
</protein>
<dbReference type="RefSeq" id="WP_083617638.1">
    <property type="nucleotide sequence ID" value="NZ_LR734832.1"/>
</dbReference>
<dbReference type="AlphaFoldDB" id="A0A7Z9DXN1"/>
<reference evidence="1" key="1">
    <citation type="submission" date="2019-10" db="EMBL/GenBank/DDBJ databases">
        <authorList>
            <consortium name="Genoscope - CEA"/>
            <person name="William W."/>
        </authorList>
    </citation>
    <scope>NUCLEOTIDE SEQUENCE [LARGE SCALE GENOMIC DNA]</scope>
    <source>
        <strain evidence="1">BBR_PRJEB10992</strain>
    </source>
</reference>
<dbReference type="OrthoDB" id="515764at2"/>
<comment type="caution">
    <text evidence="1">The sequence shown here is derived from an EMBL/GenBank/DDBJ whole genome shotgun (WGS) entry which is preliminary data.</text>
</comment>